<protein>
    <submittedName>
        <fullName evidence="1">Uncharacterized protein</fullName>
    </submittedName>
</protein>
<keyword evidence="2" id="KW-1185">Reference proteome</keyword>
<reference evidence="1 2" key="1">
    <citation type="journal article" date="2015" name="Int. J. Syst. Evol. Microbiol.">
        <title>Description of Sphingopyxis fribergensis sp. nov. - a soil bacterium with the ability to degrade styrene and phenylacetic acid.</title>
        <authorList>
            <person name="Oelschlagel M."/>
            <person name="Ruckert C."/>
            <person name="Kalinowski J."/>
            <person name="Schmidt G."/>
            <person name="Schlomann M."/>
            <person name="Tischler D."/>
        </authorList>
    </citation>
    <scope>NUCLEOTIDE SEQUENCE [LARGE SCALE GENOMIC DNA]</scope>
    <source>
        <strain evidence="1 2">Kp5.2</strain>
    </source>
</reference>
<dbReference type="HOGENOM" id="CLU_2182261_0_0_5"/>
<name>A0A0A7PHU4_9SPHN</name>
<organism evidence="1 2">
    <name type="scientific">Sphingopyxis fribergensis</name>
    <dbReference type="NCBI Taxonomy" id="1515612"/>
    <lineage>
        <taxon>Bacteria</taxon>
        <taxon>Pseudomonadati</taxon>
        <taxon>Pseudomonadota</taxon>
        <taxon>Alphaproteobacteria</taxon>
        <taxon>Sphingomonadales</taxon>
        <taxon>Sphingomonadaceae</taxon>
        <taxon>Sphingopyxis</taxon>
    </lineage>
</organism>
<dbReference type="Proteomes" id="UP000030907">
    <property type="component" value="Chromosome"/>
</dbReference>
<accession>A0A0A7PHU4</accession>
<dbReference type="OrthoDB" id="7408536at2"/>
<dbReference type="AlphaFoldDB" id="A0A0A7PHU4"/>
<evidence type="ECO:0000313" key="1">
    <source>
        <dbReference type="EMBL" id="AJA09661.1"/>
    </source>
</evidence>
<gene>
    <name evidence="1" type="ORF">SKP52_13875</name>
</gene>
<evidence type="ECO:0000313" key="2">
    <source>
        <dbReference type="Proteomes" id="UP000030907"/>
    </source>
</evidence>
<dbReference type="EMBL" id="CP009122">
    <property type="protein sequence ID" value="AJA09661.1"/>
    <property type="molecule type" value="Genomic_DNA"/>
</dbReference>
<dbReference type="RefSeq" id="WP_039575537.1">
    <property type="nucleotide sequence ID" value="NZ_CP009122.1"/>
</dbReference>
<proteinExistence type="predicted"/>
<dbReference type="KEGG" id="sphk:SKP52_13875"/>
<sequence>MHTEVEPIVTRLQQDVPAAEARIDDAMIALLSLTTSVVAARRDTAGVPAAKGHAMIQRLAKAQMSLVDISGEVFRVHGDLVTIGRETAGYDIHEDCPLQESAVVPLHAVA</sequence>
<dbReference type="STRING" id="1515612.SKP52_13875"/>